<organism evidence="2 3">
    <name type="scientific">Sphingomonas ginkgonis</name>
    <dbReference type="NCBI Taxonomy" id="2315330"/>
    <lineage>
        <taxon>Bacteria</taxon>
        <taxon>Pseudomonadati</taxon>
        <taxon>Pseudomonadota</taxon>
        <taxon>Alphaproteobacteria</taxon>
        <taxon>Sphingomonadales</taxon>
        <taxon>Sphingomonadaceae</taxon>
        <taxon>Sphingomonas</taxon>
    </lineage>
</organism>
<name>A0A3R9WU77_9SPHN</name>
<sequence length="216" mass="21545">MIIHKYLAGGVAAALFSTAVAAQVPVAAAPAVPIMVQQPSAVGSGSLLPSNSDVWLTLDSEMNSKHVKQGDTISLKVARDVMLGNYVVIPRGTPATGHISMRSGKGVFGKSAKLEFDLDAVNLNGRTIPLAGHHRVAGDGNTGATVGAVVAAGVIGGLFVTGHSAIAAQGSEWKALTKEPIAIEVASAPAPAAVAPQAAAVIEAAAPATAPAPAQR</sequence>
<keyword evidence="1" id="KW-0732">Signal</keyword>
<dbReference type="OrthoDB" id="117664at2"/>
<protein>
    <submittedName>
        <fullName evidence="2">Uncharacterized protein</fullName>
    </submittedName>
</protein>
<feature type="chain" id="PRO_5018787392" evidence="1">
    <location>
        <begin position="22"/>
        <end position="216"/>
    </location>
</feature>
<evidence type="ECO:0000256" key="1">
    <source>
        <dbReference type="SAM" id="SignalP"/>
    </source>
</evidence>
<dbReference type="RefSeq" id="WP_126719841.1">
    <property type="nucleotide sequence ID" value="NZ_RWJF01000001.1"/>
</dbReference>
<proteinExistence type="predicted"/>
<dbReference type="EMBL" id="RWJF01000001">
    <property type="protein sequence ID" value="RST31902.1"/>
    <property type="molecule type" value="Genomic_DNA"/>
</dbReference>
<comment type="caution">
    <text evidence="2">The sequence shown here is derived from an EMBL/GenBank/DDBJ whole genome shotgun (WGS) entry which is preliminary data.</text>
</comment>
<dbReference type="AlphaFoldDB" id="A0A3R9WU77"/>
<dbReference type="Proteomes" id="UP000274661">
    <property type="component" value="Unassembled WGS sequence"/>
</dbReference>
<evidence type="ECO:0000313" key="3">
    <source>
        <dbReference type="Proteomes" id="UP000274661"/>
    </source>
</evidence>
<evidence type="ECO:0000313" key="2">
    <source>
        <dbReference type="EMBL" id="RST31902.1"/>
    </source>
</evidence>
<feature type="signal peptide" evidence="1">
    <location>
        <begin position="1"/>
        <end position="21"/>
    </location>
</feature>
<gene>
    <name evidence="2" type="ORF">HMF7854_14425</name>
</gene>
<reference evidence="2 3" key="1">
    <citation type="submission" date="2018-12" db="EMBL/GenBank/DDBJ databases">
        <title>Sphingomonas sp. HMF7854 Genome sequencing and assembly.</title>
        <authorList>
            <person name="Cha I."/>
            <person name="Kang H."/>
            <person name="Kim H."/>
            <person name="Kang J."/>
            <person name="Joh K."/>
        </authorList>
    </citation>
    <scope>NUCLEOTIDE SEQUENCE [LARGE SCALE GENOMIC DNA]</scope>
    <source>
        <strain evidence="2 3">HMF7854</strain>
    </source>
</reference>
<keyword evidence="3" id="KW-1185">Reference proteome</keyword>
<accession>A0A3R9WU77</accession>